<reference evidence="3 4" key="1">
    <citation type="submission" date="2019-11" db="EMBL/GenBank/DDBJ databases">
        <title>Nocardia sp. nov. CT2-14 isolated from soil.</title>
        <authorList>
            <person name="Kanchanasin P."/>
            <person name="Tanasupawat S."/>
            <person name="Yuki M."/>
            <person name="Kudo T."/>
        </authorList>
    </citation>
    <scope>NUCLEOTIDE SEQUENCE [LARGE SCALE GENOMIC DNA]</scope>
    <source>
        <strain evidence="3 4">CT2-14</strain>
    </source>
</reference>
<sequence>MSTTIDFSELTGDYVLDTARTRIGFIARHTMGTKVRGNFGEFEGSAHLDGDEPSKSSAQLTIQAKTIDTRNQQRDDLLGRKFLGVDDHPTITFTLTGAERFDQNNVKITGDLTVRGVTRPVTVDFELTGAKNDPQGALRVGFTGSATINRKDWGVHWRAAPGMVGSKVTLEFDVAAIRQS</sequence>
<keyword evidence="4" id="KW-1185">Reference proteome</keyword>
<dbReference type="EMBL" id="WMBB01000013">
    <property type="protein sequence ID" value="MTE16113.1"/>
    <property type="molecule type" value="Genomic_DNA"/>
</dbReference>
<comment type="caution">
    <text evidence="3">The sequence shown here is derived from an EMBL/GenBank/DDBJ whole genome shotgun (WGS) entry which is preliminary data.</text>
</comment>
<organism evidence="3 4">
    <name type="scientific">Nocardia aurantiaca</name>
    <dbReference type="NCBI Taxonomy" id="2675850"/>
    <lineage>
        <taxon>Bacteria</taxon>
        <taxon>Bacillati</taxon>
        <taxon>Actinomycetota</taxon>
        <taxon>Actinomycetes</taxon>
        <taxon>Mycobacteriales</taxon>
        <taxon>Nocardiaceae</taxon>
        <taxon>Nocardia</taxon>
    </lineage>
</organism>
<dbReference type="SMART" id="SM00867">
    <property type="entry name" value="YceI"/>
    <property type="match status" value="1"/>
</dbReference>
<dbReference type="Pfam" id="PF04264">
    <property type="entry name" value="YceI"/>
    <property type="match status" value="1"/>
</dbReference>
<dbReference type="PANTHER" id="PTHR34406:SF1">
    <property type="entry name" value="PROTEIN YCEI"/>
    <property type="match status" value="1"/>
</dbReference>
<dbReference type="AlphaFoldDB" id="A0A6I3KZG9"/>
<evidence type="ECO:0000313" key="4">
    <source>
        <dbReference type="Proteomes" id="UP000432464"/>
    </source>
</evidence>
<dbReference type="InterPro" id="IPR007372">
    <property type="entry name" value="Lipid/polyisoprenoid-bd_YceI"/>
</dbReference>
<gene>
    <name evidence="3" type="ORF">GLP40_25500</name>
</gene>
<evidence type="ECO:0000259" key="2">
    <source>
        <dbReference type="SMART" id="SM00867"/>
    </source>
</evidence>
<dbReference type="Proteomes" id="UP000432464">
    <property type="component" value="Unassembled WGS sequence"/>
</dbReference>
<evidence type="ECO:0000313" key="3">
    <source>
        <dbReference type="EMBL" id="MTE16113.1"/>
    </source>
</evidence>
<proteinExistence type="inferred from homology"/>
<accession>A0A6I3KZG9</accession>
<comment type="similarity">
    <text evidence="1">Belongs to the UPF0312 family.</text>
</comment>
<protein>
    <submittedName>
        <fullName evidence="3">Polyisoprenoid-binding protein</fullName>
    </submittedName>
</protein>
<evidence type="ECO:0000256" key="1">
    <source>
        <dbReference type="ARBA" id="ARBA00008812"/>
    </source>
</evidence>
<dbReference type="PANTHER" id="PTHR34406">
    <property type="entry name" value="PROTEIN YCEI"/>
    <property type="match status" value="1"/>
</dbReference>
<dbReference type="SUPFAM" id="SSF101874">
    <property type="entry name" value="YceI-like"/>
    <property type="match status" value="1"/>
</dbReference>
<dbReference type="RefSeq" id="WP_154790560.1">
    <property type="nucleotide sequence ID" value="NZ_WMBB01000013.1"/>
</dbReference>
<feature type="domain" description="Lipid/polyisoprenoid-binding YceI-like" evidence="2">
    <location>
        <begin position="13"/>
        <end position="177"/>
    </location>
</feature>
<name>A0A6I3KZG9_9NOCA</name>
<dbReference type="InterPro" id="IPR036761">
    <property type="entry name" value="TTHA0802/YceI-like_sf"/>
</dbReference>
<dbReference type="Gene3D" id="2.40.128.110">
    <property type="entry name" value="Lipid/polyisoprenoid-binding, YceI-like"/>
    <property type="match status" value="1"/>
</dbReference>